<sequence>MTLLAYVAFIIDVFARKIVGWCVSTSITTGFVLDALNQAICQRALSETDKLIHPPYLGCLCSLLALLQNERLLRLREVRNFHLISLFSHPRIPSGKLQLQTIQLPEGRAV</sequence>
<gene>
    <name evidence="2" type="ORF">G0P99_01945</name>
</gene>
<organism evidence="2">
    <name type="scientific">Ruegeria sp. PrR005</name>
    <dbReference type="NCBI Taxonomy" id="2706882"/>
    <lineage>
        <taxon>Bacteria</taxon>
        <taxon>Pseudomonadati</taxon>
        <taxon>Pseudomonadota</taxon>
        <taxon>Alphaproteobacteria</taxon>
        <taxon>Rhodobacterales</taxon>
        <taxon>Roseobacteraceae</taxon>
        <taxon>Ruegeria</taxon>
    </lineage>
</organism>
<name>A0A6B2NN47_9RHOB</name>
<feature type="domain" description="Integrase catalytic" evidence="1">
    <location>
        <begin position="5"/>
        <end position="47"/>
    </location>
</feature>
<dbReference type="EMBL" id="JAAGOX010000003">
    <property type="protein sequence ID" value="NDW43714.1"/>
    <property type="molecule type" value="Genomic_DNA"/>
</dbReference>
<dbReference type="AlphaFoldDB" id="A0A6B2NN47"/>
<dbReference type="SUPFAM" id="SSF53098">
    <property type="entry name" value="Ribonuclease H-like"/>
    <property type="match status" value="1"/>
</dbReference>
<evidence type="ECO:0000313" key="2">
    <source>
        <dbReference type="EMBL" id="NDW43714.1"/>
    </source>
</evidence>
<dbReference type="InterPro" id="IPR001584">
    <property type="entry name" value="Integrase_cat-core"/>
</dbReference>
<protein>
    <recommendedName>
        <fullName evidence="1">Integrase catalytic domain-containing protein</fullName>
    </recommendedName>
</protein>
<proteinExistence type="predicted"/>
<comment type="caution">
    <text evidence="2">The sequence shown here is derived from an EMBL/GenBank/DDBJ whole genome shotgun (WGS) entry which is preliminary data.</text>
</comment>
<reference evidence="2" key="1">
    <citation type="submission" date="2020-02" db="EMBL/GenBank/DDBJ databases">
        <title>Delineation of the pyrene-degrading pathway in Roseobacter clade bacteria by genomic analysis.</title>
        <authorList>
            <person name="Zhou H."/>
            <person name="Wang H."/>
        </authorList>
    </citation>
    <scope>NUCLEOTIDE SEQUENCE</scope>
    <source>
        <strain evidence="2">PrR005</strain>
    </source>
</reference>
<dbReference type="InterPro" id="IPR012337">
    <property type="entry name" value="RNaseH-like_sf"/>
</dbReference>
<accession>A0A6B2NN47</accession>
<evidence type="ECO:0000259" key="1">
    <source>
        <dbReference type="Pfam" id="PF00665"/>
    </source>
</evidence>
<dbReference type="Pfam" id="PF00665">
    <property type="entry name" value="rve"/>
    <property type="match status" value="1"/>
</dbReference>